<organism evidence="1 2">
    <name type="scientific">Xenorhabdus doucetiae</name>
    <dbReference type="NCBI Taxonomy" id="351671"/>
    <lineage>
        <taxon>Bacteria</taxon>
        <taxon>Pseudomonadati</taxon>
        <taxon>Pseudomonadota</taxon>
        <taxon>Gammaproteobacteria</taxon>
        <taxon>Enterobacterales</taxon>
        <taxon>Morganellaceae</taxon>
        <taxon>Xenorhabdus</taxon>
    </lineage>
</organism>
<sequence>MIWLLKTTPISGVVFVFMEEINIFETGVLKLLSPTDFQKIPRRITMLKSEWIYMGFYFLWKTLYLNPTLIYS</sequence>
<accession>A0A068QPE2</accession>
<reference evidence="1 2" key="1">
    <citation type="submission" date="2013-07" db="EMBL/GenBank/DDBJ databases">
        <authorList>
            <person name="Genoscope - CEA"/>
        </authorList>
    </citation>
    <scope>NUCLEOTIDE SEQUENCE [LARGE SCALE GENOMIC DNA]</scope>
    <source>
        <strain evidence="2">FRM16 / DSM 17909</strain>
    </source>
</reference>
<dbReference type="Proteomes" id="UP000032721">
    <property type="component" value="Chromosome"/>
</dbReference>
<dbReference type="EMBL" id="FO704550">
    <property type="protein sequence ID" value="CDG16902.1"/>
    <property type="molecule type" value="Genomic_DNA"/>
</dbReference>
<dbReference type="STRING" id="351671.XDD1_1199"/>
<proteinExistence type="predicted"/>
<evidence type="ECO:0000313" key="1">
    <source>
        <dbReference type="EMBL" id="CDG16902.1"/>
    </source>
</evidence>
<dbReference type="HOGENOM" id="CLU_2721370_0_0_6"/>
<dbReference type="AlphaFoldDB" id="A0A068QPE2"/>
<evidence type="ECO:0000313" key="2">
    <source>
        <dbReference type="Proteomes" id="UP000032721"/>
    </source>
</evidence>
<protein>
    <submittedName>
        <fullName evidence="1">Uncharacterized protein</fullName>
    </submittedName>
</protein>
<dbReference type="KEGG" id="xdo:XDD1_1199"/>
<name>A0A068QPE2_9GAMM</name>
<gene>
    <name evidence="1" type="ORF">XDD1_1199</name>
</gene>